<evidence type="ECO:0000313" key="2">
    <source>
        <dbReference type="Proteomes" id="UP000321901"/>
    </source>
</evidence>
<name>A0A511ZBD5_9BACL</name>
<dbReference type="Proteomes" id="UP000321901">
    <property type="component" value="Unassembled WGS sequence"/>
</dbReference>
<reference evidence="1 2" key="1">
    <citation type="submission" date="2019-07" db="EMBL/GenBank/DDBJ databases">
        <title>Whole genome shotgun sequence of Sporosarcina luteola NBRC 105378.</title>
        <authorList>
            <person name="Hosoyama A."/>
            <person name="Uohara A."/>
            <person name="Ohji S."/>
            <person name="Ichikawa N."/>
        </authorList>
    </citation>
    <scope>NUCLEOTIDE SEQUENCE [LARGE SCALE GENOMIC DNA]</scope>
    <source>
        <strain evidence="1 2">NBRC 105378</strain>
    </source>
</reference>
<dbReference type="RefSeq" id="WP_170232727.1">
    <property type="nucleotide sequence ID" value="NZ_BJYL01000046.1"/>
</dbReference>
<keyword evidence="2" id="KW-1185">Reference proteome</keyword>
<accession>A0A511ZBD5</accession>
<protein>
    <submittedName>
        <fullName evidence="1">Uncharacterized protein</fullName>
    </submittedName>
</protein>
<dbReference type="EMBL" id="BJYL01000046">
    <property type="protein sequence ID" value="GEN84757.1"/>
    <property type="molecule type" value="Genomic_DNA"/>
</dbReference>
<dbReference type="AlphaFoldDB" id="A0A511ZBD5"/>
<comment type="caution">
    <text evidence="1">The sequence shown here is derived from an EMBL/GenBank/DDBJ whole genome shotgun (WGS) entry which is preliminary data.</text>
</comment>
<sequence length="58" mass="6963">MQYSKSKMELLVKNNAELTKRLKQIMKEHELEKSFALKALYHAEVKESGRFMKDYQEL</sequence>
<gene>
    <name evidence="1" type="ORF">SLU01_30690</name>
</gene>
<evidence type="ECO:0000313" key="1">
    <source>
        <dbReference type="EMBL" id="GEN84757.1"/>
    </source>
</evidence>
<organism evidence="1 2">
    <name type="scientific">Sporosarcina luteola</name>
    <dbReference type="NCBI Taxonomy" id="582850"/>
    <lineage>
        <taxon>Bacteria</taxon>
        <taxon>Bacillati</taxon>
        <taxon>Bacillota</taxon>
        <taxon>Bacilli</taxon>
        <taxon>Bacillales</taxon>
        <taxon>Caryophanaceae</taxon>
        <taxon>Sporosarcina</taxon>
    </lineage>
</organism>
<proteinExistence type="predicted"/>